<evidence type="ECO:0000313" key="2">
    <source>
        <dbReference type="Proteomes" id="UP000008177"/>
    </source>
</evidence>
<name>G2XRJ2_BOTF4</name>
<dbReference type="EMBL" id="FQ790256">
    <property type="protein sequence ID" value="CCD43360.1"/>
    <property type="molecule type" value="Genomic_DNA"/>
</dbReference>
<reference evidence="2" key="1">
    <citation type="journal article" date="2011" name="PLoS Genet.">
        <title>Genomic analysis of the necrotrophic fungal pathogens Sclerotinia sclerotiorum and Botrytis cinerea.</title>
        <authorList>
            <person name="Amselem J."/>
            <person name="Cuomo C.A."/>
            <person name="van Kan J.A."/>
            <person name="Viaud M."/>
            <person name="Benito E.P."/>
            <person name="Couloux A."/>
            <person name="Coutinho P.M."/>
            <person name="de Vries R.P."/>
            <person name="Dyer P.S."/>
            <person name="Fillinger S."/>
            <person name="Fournier E."/>
            <person name="Gout L."/>
            <person name="Hahn M."/>
            <person name="Kohn L."/>
            <person name="Lapalu N."/>
            <person name="Plummer K.M."/>
            <person name="Pradier J.M."/>
            <person name="Quevillon E."/>
            <person name="Sharon A."/>
            <person name="Simon A."/>
            <person name="ten Have A."/>
            <person name="Tudzynski B."/>
            <person name="Tudzynski P."/>
            <person name="Wincker P."/>
            <person name="Andrew M."/>
            <person name="Anthouard V."/>
            <person name="Beever R.E."/>
            <person name="Beffa R."/>
            <person name="Benoit I."/>
            <person name="Bouzid O."/>
            <person name="Brault B."/>
            <person name="Chen Z."/>
            <person name="Choquer M."/>
            <person name="Collemare J."/>
            <person name="Cotton P."/>
            <person name="Danchin E.G."/>
            <person name="Da Silva C."/>
            <person name="Gautier A."/>
            <person name="Giraud C."/>
            <person name="Giraud T."/>
            <person name="Gonzalez C."/>
            <person name="Grossetete S."/>
            <person name="Guldener U."/>
            <person name="Henrissat B."/>
            <person name="Howlett B.J."/>
            <person name="Kodira C."/>
            <person name="Kretschmer M."/>
            <person name="Lappartient A."/>
            <person name="Leroch M."/>
            <person name="Levis C."/>
            <person name="Mauceli E."/>
            <person name="Neuveglise C."/>
            <person name="Oeser B."/>
            <person name="Pearson M."/>
            <person name="Poulain J."/>
            <person name="Poussereau N."/>
            <person name="Quesneville H."/>
            <person name="Rascle C."/>
            <person name="Schumacher J."/>
            <person name="Segurens B."/>
            <person name="Sexton A."/>
            <person name="Silva E."/>
            <person name="Sirven C."/>
            <person name="Soanes D.M."/>
            <person name="Talbot N.J."/>
            <person name="Templeton M."/>
            <person name="Yandava C."/>
            <person name="Yarden O."/>
            <person name="Zeng Q."/>
            <person name="Rollins J.A."/>
            <person name="Lebrun M.H."/>
            <person name="Dickman M."/>
        </authorList>
    </citation>
    <scope>NUCLEOTIDE SEQUENCE [LARGE SCALE GENOMIC DNA]</scope>
    <source>
        <strain evidence="2">T4</strain>
    </source>
</reference>
<evidence type="ECO:0000313" key="1">
    <source>
        <dbReference type="EMBL" id="CCD43360.1"/>
    </source>
</evidence>
<protein>
    <submittedName>
        <fullName evidence="1">Uncharacterized protein</fullName>
    </submittedName>
</protein>
<proteinExistence type="predicted"/>
<dbReference type="InParanoid" id="G2XRJ2"/>
<gene>
    <name evidence="1" type="ORF">BofuT4_uP067680.1</name>
</gene>
<dbReference type="HOGENOM" id="CLU_2605737_0_0_1"/>
<organism evidence="1 2">
    <name type="scientific">Botryotinia fuckeliana (strain T4)</name>
    <name type="common">Noble rot fungus</name>
    <name type="synonym">Botrytis cinerea</name>
    <dbReference type="NCBI Taxonomy" id="999810"/>
    <lineage>
        <taxon>Eukaryota</taxon>
        <taxon>Fungi</taxon>
        <taxon>Dikarya</taxon>
        <taxon>Ascomycota</taxon>
        <taxon>Pezizomycotina</taxon>
        <taxon>Leotiomycetes</taxon>
        <taxon>Helotiales</taxon>
        <taxon>Sclerotiniaceae</taxon>
        <taxon>Botrytis</taxon>
    </lineage>
</organism>
<sequence length="79" mass="9240">MCRISQGILKWLSDLVRRNLDLLVAGFGRNWTPYEMGRDVNHQHLNFKSQESRSKIHPPFQETVTVAVRAVLVTWIYNT</sequence>
<dbReference type="AlphaFoldDB" id="G2XRJ2"/>
<accession>G2XRJ2</accession>
<dbReference type="Proteomes" id="UP000008177">
    <property type="component" value="Unplaced contigs"/>
</dbReference>